<organism evidence="2 3">
    <name type="scientific">Octopus vulgaris</name>
    <name type="common">Common octopus</name>
    <dbReference type="NCBI Taxonomy" id="6645"/>
    <lineage>
        <taxon>Eukaryota</taxon>
        <taxon>Metazoa</taxon>
        <taxon>Spiralia</taxon>
        <taxon>Lophotrochozoa</taxon>
        <taxon>Mollusca</taxon>
        <taxon>Cephalopoda</taxon>
        <taxon>Coleoidea</taxon>
        <taxon>Octopodiformes</taxon>
        <taxon>Octopoda</taxon>
        <taxon>Incirrata</taxon>
        <taxon>Octopodidae</taxon>
        <taxon>Octopus</taxon>
    </lineage>
</organism>
<protein>
    <submittedName>
        <fullName evidence="2">Uncharacterized protein</fullName>
    </submittedName>
</protein>
<evidence type="ECO:0000256" key="1">
    <source>
        <dbReference type="SAM" id="MobiDB-lite"/>
    </source>
</evidence>
<accession>A0AA36FLC2</accession>
<proteinExistence type="predicted"/>
<feature type="region of interest" description="Disordered" evidence="1">
    <location>
        <begin position="1"/>
        <end position="28"/>
    </location>
</feature>
<evidence type="ECO:0000313" key="3">
    <source>
        <dbReference type="Proteomes" id="UP001162480"/>
    </source>
</evidence>
<gene>
    <name evidence="2" type="ORF">OCTVUL_1B008057</name>
</gene>
<dbReference type="EMBL" id="OX597834">
    <property type="protein sequence ID" value="CAI9738173.1"/>
    <property type="molecule type" value="Genomic_DNA"/>
</dbReference>
<sequence length="92" mass="10546">MQKRVKEEEDAEEGEGGGGGGRRGEEEVEEEGNILLLSLYIRRPMLTVSHIGENSIILTRYVTSYQTKAEENEAEGVWKNLEQNKFLKLFMR</sequence>
<reference evidence="2" key="1">
    <citation type="submission" date="2023-08" db="EMBL/GenBank/DDBJ databases">
        <authorList>
            <person name="Alioto T."/>
            <person name="Alioto T."/>
            <person name="Gomez Garrido J."/>
        </authorList>
    </citation>
    <scope>NUCLEOTIDE SEQUENCE</scope>
</reference>
<dbReference type="AlphaFoldDB" id="A0AA36FLC2"/>
<name>A0AA36FLC2_OCTVU</name>
<keyword evidence="3" id="KW-1185">Reference proteome</keyword>
<dbReference type="Proteomes" id="UP001162480">
    <property type="component" value="Chromosome 21"/>
</dbReference>
<evidence type="ECO:0000313" key="2">
    <source>
        <dbReference type="EMBL" id="CAI9738173.1"/>
    </source>
</evidence>